<feature type="domain" description="HTH tetR-type" evidence="3">
    <location>
        <begin position="6"/>
        <end position="66"/>
    </location>
</feature>
<dbReference type="InterPro" id="IPR050624">
    <property type="entry name" value="HTH-type_Tx_Regulator"/>
</dbReference>
<dbReference type="Pfam" id="PF00440">
    <property type="entry name" value="TetR_N"/>
    <property type="match status" value="1"/>
</dbReference>
<gene>
    <name evidence="4" type="ORF">IV80_GL001055</name>
</gene>
<proteinExistence type="predicted"/>
<feature type="DNA-binding region" description="H-T-H motif" evidence="2">
    <location>
        <begin position="29"/>
        <end position="48"/>
    </location>
</feature>
<evidence type="ECO:0000256" key="1">
    <source>
        <dbReference type="ARBA" id="ARBA00023125"/>
    </source>
</evidence>
<dbReference type="PATRIC" id="fig|319652.3.peg.1064"/>
<dbReference type="STRING" id="319652.IV80_GL001055"/>
<name>A0A0R2IVL8_9LACO</name>
<reference evidence="4 5" key="1">
    <citation type="journal article" date="2015" name="Genome Announc.">
        <title>Expanding the biotechnology potential of lactobacilli through comparative genomics of 213 strains and associated genera.</title>
        <authorList>
            <person name="Sun Z."/>
            <person name="Harris H.M."/>
            <person name="McCann A."/>
            <person name="Guo C."/>
            <person name="Argimon S."/>
            <person name="Zhang W."/>
            <person name="Yang X."/>
            <person name="Jeffery I.B."/>
            <person name="Cooney J.C."/>
            <person name="Kagawa T.F."/>
            <person name="Liu W."/>
            <person name="Song Y."/>
            <person name="Salvetti E."/>
            <person name="Wrobel A."/>
            <person name="Rasinkangas P."/>
            <person name="Parkhill J."/>
            <person name="Rea M.C."/>
            <person name="O'Sullivan O."/>
            <person name="Ritari J."/>
            <person name="Douillard F.P."/>
            <person name="Paul Ross R."/>
            <person name="Yang R."/>
            <person name="Briner A.E."/>
            <person name="Felis G.E."/>
            <person name="de Vos W.M."/>
            <person name="Barrangou R."/>
            <person name="Klaenhammer T.R."/>
            <person name="Caufield P.W."/>
            <person name="Cui Y."/>
            <person name="Zhang H."/>
            <person name="O'Toole P.W."/>
        </authorList>
    </citation>
    <scope>NUCLEOTIDE SEQUENCE [LARGE SCALE GENOMIC DNA]</scope>
    <source>
        <strain evidence="4 5">DSM 17757</strain>
    </source>
</reference>
<dbReference type="Proteomes" id="UP000051568">
    <property type="component" value="Unassembled WGS sequence"/>
</dbReference>
<dbReference type="PROSITE" id="PS50977">
    <property type="entry name" value="HTH_TETR_2"/>
    <property type="match status" value="1"/>
</dbReference>
<organism evidence="4 5">
    <name type="scientific">Pediococcus cellicola</name>
    <dbReference type="NCBI Taxonomy" id="319652"/>
    <lineage>
        <taxon>Bacteria</taxon>
        <taxon>Bacillati</taxon>
        <taxon>Bacillota</taxon>
        <taxon>Bacilli</taxon>
        <taxon>Lactobacillales</taxon>
        <taxon>Lactobacillaceae</taxon>
        <taxon>Pediococcus</taxon>
    </lineage>
</organism>
<sequence>MTTDMQDKQQKIFNSAQQMFKEYGFKGTNIVKITQHAGVATGTFYRFYNSKEEIFIQVYAAENDRVKQTVLNDNDLDEEPRTLLPKVIHQLMAQMNVSLILQAWYTNPKLKQLIKDNSSMQDDFMYHTVFQLIKHWQTRNLLRPEMTMARVQQLFEALVVVNNHQEELPTGDYKQLFTDLIEGVLDRILK</sequence>
<evidence type="ECO:0000256" key="2">
    <source>
        <dbReference type="PROSITE-ProRule" id="PRU00335"/>
    </source>
</evidence>
<dbReference type="Gene3D" id="1.10.357.10">
    <property type="entry name" value="Tetracycline Repressor, domain 2"/>
    <property type="match status" value="1"/>
</dbReference>
<keyword evidence="5" id="KW-1185">Reference proteome</keyword>
<evidence type="ECO:0000313" key="5">
    <source>
        <dbReference type="Proteomes" id="UP000051568"/>
    </source>
</evidence>
<dbReference type="InterPro" id="IPR001647">
    <property type="entry name" value="HTH_TetR"/>
</dbReference>
<evidence type="ECO:0000313" key="4">
    <source>
        <dbReference type="EMBL" id="KRN66965.1"/>
    </source>
</evidence>
<dbReference type="GO" id="GO:0003677">
    <property type="term" value="F:DNA binding"/>
    <property type="evidence" value="ECO:0007669"/>
    <property type="project" value="UniProtKB-UniRule"/>
</dbReference>
<evidence type="ECO:0000259" key="3">
    <source>
        <dbReference type="PROSITE" id="PS50977"/>
    </source>
</evidence>
<dbReference type="InterPro" id="IPR009057">
    <property type="entry name" value="Homeodomain-like_sf"/>
</dbReference>
<dbReference type="AlphaFoldDB" id="A0A0R2IVL8"/>
<dbReference type="PANTHER" id="PTHR43479:SF11">
    <property type="entry name" value="ACREF_ENVCD OPERON REPRESSOR-RELATED"/>
    <property type="match status" value="1"/>
</dbReference>
<dbReference type="PANTHER" id="PTHR43479">
    <property type="entry name" value="ACREF/ENVCD OPERON REPRESSOR-RELATED"/>
    <property type="match status" value="1"/>
</dbReference>
<dbReference type="SUPFAM" id="SSF46689">
    <property type="entry name" value="Homeodomain-like"/>
    <property type="match status" value="1"/>
</dbReference>
<dbReference type="EMBL" id="JQBR01000003">
    <property type="protein sequence ID" value="KRN66965.1"/>
    <property type="molecule type" value="Genomic_DNA"/>
</dbReference>
<keyword evidence="1 2" id="KW-0238">DNA-binding</keyword>
<comment type="caution">
    <text evidence="4">The sequence shown here is derived from an EMBL/GenBank/DDBJ whole genome shotgun (WGS) entry which is preliminary data.</text>
</comment>
<protein>
    <recommendedName>
        <fullName evidence="3">HTH tetR-type domain-containing protein</fullName>
    </recommendedName>
</protein>
<accession>A0A0R2IVL8</accession>
<dbReference type="PRINTS" id="PR00455">
    <property type="entry name" value="HTHTETR"/>
</dbReference>